<dbReference type="InterPro" id="IPR007710">
    <property type="entry name" value="Nucleoside_deoxyribTrfase"/>
</dbReference>
<dbReference type="PANTHER" id="PTHR15364:SF0">
    <property type="entry name" value="2'-DEOXYNUCLEOSIDE 5'-PHOSPHATE N-HYDROLASE 1"/>
    <property type="match status" value="1"/>
</dbReference>
<accession>A0A1M7UWR9</accession>
<protein>
    <submittedName>
        <fullName evidence="1">Nucleoside 2-deoxyribosyltransferase</fullName>
    </submittedName>
</protein>
<dbReference type="SUPFAM" id="SSF52309">
    <property type="entry name" value="N-(deoxy)ribosyltransferase-like"/>
    <property type="match status" value="1"/>
</dbReference>
<gene>
    <name evidence="1" type="ORF">SAMN05444170_7162</name>
</gene>
<dbReference type="AlphaFoldDB" id="A0A1M7UWR9"/>
<dbReference type="GO" id="GO:0070694">
    <property type="term" value="F:5-hydroxymethyl-dUMP N-hydrolase activity"/>
    <property type="evidence" value="ECO:0007669"/>
    <property type="project" value="TreeGrafter"/>
</dbReference>
<evidence type="ECO:0000313" key="2">
    <source>
        <dbReference type="Proteomes" id="UP000184096"/>
    </source>
</evidence>
<dbReference type="PANTHER" id="PTHR15364">
    <property type="entry name" value="2'-DEOXYNUCLEOSIDE 5'-PHOSPHATE N-HYDROLASE 1"/>
    <property type="match status" value="1"/>
</dbReference>
<dbReference type="Pfam" id="PF05014">
    <property type="entry name" value="Nuc_deoxyrib_tr"/>
    <property type="match status" value="1"/>
</dbReference>
<dbReference type="OrthoDB" id="397706at2"/>
<proteinExistence type="predicted"/>
<sequence>MKIYMAGPLFSSAELAFNAALASELRGRGHEVFLPQEHEQRKDLPRAIFESDVRGLDWAEVVVACLDGPDPDSGTCWELGYAYAKGKPQVVYRTDFRLFEGTDPINLMMSESADHVIIMPIADVVDLAGEIAKRLDQLAPHKQG</sequence>
<dbReference type="InterPro" id="IPR051239">
    <property type="entry name" value="2'-dNMP_N-hydrolase"/>
</dbReference>
<organism evidence="1 2">
    <name type="scientific">Bradyrhizobium erythrophlei</name>
    <dbReference type="NCBI Taxonomy" id="1437360"/>
    <lineage>
        <taxon>Bacteria</taxon>
        <taxon>Pseudomonadati</taxon>
        <taxon>Pseudomonadota</taxon>
        <taxon>Alphaproteobacteria</taxon>
        <taxon>Hyphomicrobiales</taxon>
        <taxon>Nitrobacteraceae</taxon>
        <taxon>Bradyrhizobium</taxon>
    </lineage>
</organism>
<dbReference type="Gene3D" id="3.40.50.450">
    <property type="match status" value="1"/>
</dbReference>
<dbReference type="GO" id="GO:0016740">
    <property type="term" value="F:transferase activity"/>
    <property type="evidence" value="ECO:0007669"/>
    <property type="project" value="UniProtKB-KW"/>
</dbReference>
<keyword evidence="2" id="KW-1185">Reference proteome</keyword>
<evidence type="ECO:0000313" key="1">
    <source>
        <dbReference type="EMBL" id="SHN87405.1"/>
    </source>
</evidence>
<name>A0A1M7UWR9_9BRAD</name>
<reference evidence="2" key="1">
    <citation type="submission" date="2016-11" db="EMBL/GenBank/DDBJ databases">
        <authorList>
            <person name="Varghese N."/>
            <person name="Submissions S."/>
        </authorList>
    </citation>
    <scope>NUCLEOTIDE SEQUENCE [LARGE SCALE GENOMIC DNA]</scope>
    <source>
        <strain evidence="2">GAS401</strain>
    </source>
</reference>
<keyword evidence="1" id="KW-0808">Transferase</keyword>
<dbReference type="RefSeq" id="WP_072825291.1">
    <property type="nucleotide sequence ID" value="NZ_LT670849.1"/>
</dbReference>
<dbReference type="Proteomes" id="UP000184096">
    <property type="component" value="Chromosome I"/>
</dbReference>
<dbReference type="GO" id="GO:0009159">
    <property type="term" value="P:deoxyribonucleoside monophosphate catabolic process"/>
    <property type="evidence" value="ECO:0007669"/>
    <property type="project" value="TreeGrafter"/>
</dbReference>
<dbReference type="EMBL" id="LT670849">
    <property type="protein sequence ID" value="SHN87405.1"/>
    <property type="molecule type" value="Genomic_DNA"/>
</dbReference>